<gene>
    <name evidence="1" type="ORF">I4F81_009879</name>
</gene>
<evidence type="ECO:0000313" key="2">
    <source>
        <dbReference type="Proteomes" id="UP000798662"/>
    </source>
</evidence>
<proteinExistence type="predicted"/>
<reference evidence="1" key="1">
    <citation type="submission" date="2019-11" db="EMBL/GenBank/DDBJ databases">
        <title>Nori genome reveals adaptations in red seaweeds to the harsh intertidal environment.</title>
        <authorList>
            <person name="Wang D."/>
            <person name="Mao Y."/>
        </authorList>
    </citation>
    <scope>NUCLEOTIDE SEQUENCE</scope>
    <source>
        <tissue evidence="1">Gametophyte</tissue>
    </source>
</reference>
<comment type="caution">
    <text evidence="1">The sequence shown here is derived from an EMBL/GenBank/DDBJ whole genome shotgun (WGS) entry which is preliminary data.</text>
</comment>
<sequence>MDMDQTAVAPEKVALEVSAAAANASQPVLPTPPWPLRRRGRPGADGKGGSCRDWHRPCSRRDDVEGRAGVGLGRQANREGSGDRVDQGAASAMAEVAATKKGVGRRRGAVEDGGGRGGV</sequence>
<accession>A0ACC3CC59</accession>
<dbReference type="Proteomes" id="UP000798662">
    <property type="component" value="Chromosome 3"/>
</dbReference>
<organism evidence="1 2">
    <name type="scientific">Pyropia yezoensis</name>
    <name type="common">Susabi-nori</name>
    <name type="synonym">Porphyra yezoensis</name>
    <dbReference type="NCBI Taxonomy" id="2788"/>
    <lineage>
        <taxon>Eukaryota</taxon>
        <taxon>Rhodophyta</taxon>
        <taxon>Bangiophyceae</taxon>
        <taxon>Bangiales</taxon>
        <taxon>Bangiaceae</taxon>
        <taxon>Pyropia</taxon>
    </lineage>
</organism>
<evidence type="ECO:0000313" key="1">
    <source>
        <dbReference type="EMBL" id="KAK1867372.1"/>
    </source>
</evidence>
<name>A0ACC3CC59_PYRYE</name>
<keyword evidence="2" id="KW-1185">Reference proteome</keyword>
<protein>
    <submittedName>
        <fullName evidence="1">Uncharacterized protein</fullName>
    </submittedName>
</protein>
<dbReference type="EMBL" id="CM020620">
    <property type="protein sequence ID" value="KAK1867372.1"/>
    <property type="molecule type" value="Genomic_DNA"/>
</dbReference>